<evidence type="ECO:0000256" key="1">
    <source>
        <dbReference type="SAM" id="MobiDB-lite"/>
    </source>
</evidence>
<proteinExistence type="predicted"/>
<name>A0A7J6WK62_THATH</name>
<gene>
    <name evidence="2" type="ORF">FRX31_013126</name>
</gene>
<accession>A0A7J6WK62</accession>
<feature type="region of interest" description="Disordered" evidence="1">
    <location>
        <begin position="90"/>
        <end position="113"/>
    </location>
</feature>
<dbReference type="PANTHER" id="PTHR46554:SF2">
    <property type="entry name" value="TFIIS N-TERMINAL DOMAIN-CONTAINING PROTEIN"/>
    <property type="match status" value="1"/>
</dbReference>
<comment type="caution">
    <text evidence="2">The sequence shown here is derived from an EMBL/GenBank/DDBJ whole genome shotgun (WGS) entry which is preliminary data.</text>
</comment>
<dbReference type="OrthoDB" id="1745631at2759"/>
<dbReference type="Proteomes" id="UP000554482">
    <property type="component" value="Unassembled WGS sequence"/>
</dbReference>
<protein>
    <submittedName>
        <fullName evidence="2">Uncharacterized protein</fullName>
    </submittedName>
</protein>
<evidence type="ECO:0000313" key="3">
    <source>
        <dbReference type="Proteomes" id="UP000554482"/>
    </source>
</evidence>
<evidence type="ECO:0000313" key="2">
    <source>
        <dbReference type="EMBL" id="KAF5197287.1"/>
    </source>
</evidence>
<keyword evidence="3" id="KW-1185">Reference proteome</keyword>
<sequence>MICDNESVDYWRNYFENNTKVDVFEIIDHAISIAARDNPREFRLQRGRILAKLYPEQRKVDRGVNKSMEDKKIDEVTKTIMEFDAIEASLDQSSSNNQTKNLDSNGVSQSEDDEELIRLKYESTKRKVQKAYRQAAKKQHKVKTVELHELPKKDLRHTSLHVTHKYFKPPSFVRRW</sequence>
<dbReference type="AlphaFoldDB" id="A0A7J6WK62"/>
<dbReference type="EMBL" id="JABWDY010014844">
    <property type="protein sequence ID" value="KAF5197287.1"/>
    <property type="molecule type" value="Genomic_DNA"/>
</dbReference>
<dbReference type="PANTHER" id="PTHR46554">
    <property type="entry name" value="MEDIATOR OF RNA POLYMERASE II TRANSCRIPTION SUBUNIT 26A-RELATED"/>
    <property type="match status" value="1"/>
</dbReference>
<reference evidence="2 3" key="1">
    <citation type="submission" date="2020-06" db="EMBL/GenBank/DDBJ databases">
        <title>Transcriptomic and genomic resources for Thalictrum thalictroides and T. hernandezii: Facilitating candidate gene discovery in an emerging model plant lineage.</title>
        <authorList>
            <person name="Arias T."/>
            <person name="Riano-Pachon D.M."/>
            <person name="Di Stilio V.S."/>
        </authorList>
    </citation>
    <scope>NUCLEOTIDE SEQUENCE [LARGE SCALE GENOMIC DNA]</scope>
    <source>
        <strain evidence="3">cv. WT478/WT964</strain>
        <tissue evidence="2">Leaves</tissue>
    </source>
</reference>
<organism evidence="2 3">
    <name type="scientific">Thalictrum thalictroides</name>
    <name type="common">Rue-anemone</name>
    <name type="synonym">Anemone thalictroides</name>
    <dbReference type="NCBI Taxonomy" id="46969"/>
    <lineage>
        <taxon>Eukaryota</taxon>
        <taxon>Viridiplantae</taxon>
        <taxon>Streptophyta</taxon>
        <taxon>Embryophyta</taxon>
        <taxon>Tracheophyta</taxon>
        <taxon>Spermatophyta</taxon>
        <taxon>Magnoliopsida</taxon>
        <taxon>Ranunculales</taxon>
        <taxon>Ranunculaceae</taxon>
        <taxon>Thalictroideae</taxon>
        <taxon>Thalictrum</taxon>
    </lineage>
</organism>
<feature type="compositionally biased region" description="Polar residues" evidence="1">
    <location>
        <begin position="90"/>
        <end position="109"/>
    </location>
</feature>